<dbReference type="Gene3D" id="1.20.920.10">
    <property type="entry name" value="Bromodomain-like"/>
    <property type="match status" value="1"/>
</dbReference>
<evidence type="ECO:0000313" key="6">
    <source>
        <dbReference type="EMBL" id="ELU12793.1"/>
    </source>
</evidence>
<name>R7V1S0_CAPTE</name>
<evidence type="ECO:0000256" key="2">
    <source>
        <dbReference type="ARBA" id="ARBA00023117"/>
    </source>
</evidence>
<dbReference type="PANTHER" id="PTHR45750">
    <property type="entry name" value="GH11602P"/>
    <property type="match status" value="1"/>
</dbReference>
<keyword evidence="8" id="KW-1185">Reference proteome</keyword>
<dbReference type="InterPro" id="IPR001487">
    <property type="entry name" value="Bromodomain"/>
</dbReference>
<dbReference type="STRING" id="283909.R7V1S0"/>
<keyword evidence="1" id="KW-0808">Transferase</keyword>
<dbReference type="InterPro" id="IPR018359">
    <property type="entry name" value="Bromodomain_CS"/>
</dbReference>
<dbReference type="PROSITE" id="PS50014">
    <property type="entry name" value="BROMODOMAIN_2"/>
    <property type="match status" value="1"/>
</dbReference>
<reference evidence="6 8" key="2">
    <citation type="journal article" date="2013" name="Nature">
        <title>Insights into bilaterian evolution from three spiralian genomes.</title>
        <authorList>
            <person name="Simakov O."/>
            <person name="Marletaz F."/>
            <person name="Cho S.J."/>
            <person name="Edsinger-Gonzales E."/>
            <person name="Havlak P."/>
            <person name="Hellsten U."/>
            <person name="Kuo D.H."/>
            <person name="Larsson T."/>
            <person name="Lv J."/>
            <person name="Arendt D."/>
            <person name="Savage R."/>
            <person name="Osoegawa K."/>
            <person name="de Jong P."/>
            <person name="Grimwood J."/>
            <person name="Chapman J.A."/>
            <person name="Shapiro H."/>
            <person name="Aerts A."/>
            <person name="Otillar R.P."/>
            <person name="Terry A.Y."/>
            <person name="Boore J.L."/>
            <person name="Grigoriev I.V."/>
            <person name="Lindberg D.R."/>
            <person name="Seaver E.C."/>
            <person name="Weisblat D.A."/>
            <person name="Putnam N.H."/>
            <person name="Rokhsar D.S."/>
        </authorList>
    </citation>
    <scope>NUCLEOTIDE SEQUENCE</scope>
    <source>
        <strain evidence="6 8">I ESC-2004</strain>
    </source>
</reference>
<dbReference type="GO" id="GO:0140672">
    <property type="term" value="C:ATAC complex"/>
    <property type="evidence" value="ECO:0007669"/>
    <property type="project" value="TreeGrafter"/>
</dbReference>
<dbReference type="PROSITE" id="PS00633">
    <property type="entry name" value="BROMODOMAIN_1"/>
    <property type="match status" value="1"/>
</dbReference>
<dbReference type="OMA" id="TELWAHE"/>
<dbReference type="SMART" id="SM00297">
    <property type="entry name" value="BROMO"/>
    <property type="match status" value="1"/>
</dbReference>
<dbReference type="InterPro" id="IPR037800">
    <property type="entry name" value="GCN5"/>
</dbReference>
<protein>
    <recommendedName>
        <fullName evidence="5">Bromo domain-containing protein</fullName>
    </recommendedName>
</protein>
<reference evidence="8" key="1">
    <citation type="submission" date="2012-12" db="EMBL/GenBank/DDBJ databases">
        <authorList>
            <person name="Hellsten U."/>
            <person name="Grimwood J."/>
            <person name="Chapman J.A."/>
            <person name="Shapiro H."/>
            <person name="Aerts A."/>
            <person name="Otillar R.P."/>
            <person name="Terry A.Y."/>
            <person name="Boore J.L."/>
            <person name="Simakov O."/>
            <person name="Marletaz F."/>
            <person name="Cho S.-J."/>
            <person name="Edsinger-Gonzales E."/>
            <person name="Havlak P."/>
            <person name="Kuo D.-H."/>
            <person name="Larsson T."/>
            <person name="Lv J."/>
            <person name="Arendt D."/>
            <person name="Savage R."/>
            <person name="Osoegawa K."/>
            <person name="de Jong P."/>
            <person name="Lindberg D.R."/>
            <person name="Seaver E.C."/>
            <person name="Weisblat D.A."/>
            <person name="Putnam N.H."/>
            <person name="Grigoriev I.V."/>
            <person name="Rokhsar D.S."/>
        </authorList>
    </citation>
    <scope>NUCLEOTIDE SEQUENCE</scope>
    <source>
        <strain evidence="8">I ESC-2004</strain>
    </source>
</reference>
<dbReference type="Proteomes" id="UP000014760">
    <property type="component" value="Unassembled WGS sequence"/>
</dbReference>
<evidence type="ECO:0000259" key="5">
    <source>
        <dbReference type="PROSITE" id="PS50014"/>
    </source>
</evidence>
<dbReference type="GO" id="GO:0010484">
    <property type="term" value="F:histone H3 acetyltransferase activity"/>
    <property type="evidence" value="ECO:0007669"/>
    <property type="project" value="TreeGrafter"/>
</dbReference>
<dbReference type="GO" id="GO:0045944">
    <property type="term" value="P:positive regulation of transcription by RNA polymerase II"/>
    <property type="evidence" value="ECO:0007669"/>
    <property type="project" value="TreeGrafter"/>
</dbReference>
<dbReference type="PRINTS" id="PR00503">
    <property type="entry name" value="BROMODOMAIN"/>
</dbReference>
<dbReference type="EMBL" id="KB295670">
    <property type="protein sequence ID" value="ELU12793.1"/>
    <property type="molecule type" value="Genomic_DNA"/>
</dbReference>
<evidence type="ECO:0000256" key="4">
    <source>
        <dbReference type="PROSITE-ProRule" id="PRU00035"/>
    </source>
</evidence>
<organism evidence="6">
    <name type="scientific">Capitella teleta</name>
    <name type="common">Polychaete worm</name>
    <dbReference type="NCBI Taxonomy" id="283909"/>
    <lineage>
        <taxon>Eukaryota</taxon>
        <taxon>Metazoa</taxon>
        <taxon>Spiralia</taxon>
        <taxon>Lophotrochozoa</taxon>
        <taxon>Annelida</taxon>
        <taxon>Polychaeta</taxon>
        <taxon>Sedentaria</taxon>
        <taxon>Scolecida</taxon>
        <taxon>Capitellidae</taxon>
        <taxon>Capitella</taxon>
    </lineage>
</organism>
<evidence type="ECO:0000313" key="7">
    <source>
        <dbReference type="EnsemblMetazoa" id="CapteP97266"/>
    </source>
</evidence>
<keyword evidence="2 4" id="KW-0103">Bromodomain</keyword>
<dbReference type="OrthoDB" id="1937912at2759"/>
<sequence>MYSSYEYSYPHSKEQQPIDPEQLFMTLKNILQQVKSHAAAWPFQKPVDKCEAPDYYDHIKFPMDLKSMQDRLKNRYYVHKRIFTADMTRIFSNCRAYNDPDTEYYKCANTLEKFLHQKLKEFKLLD</sequence>
<accession>R7V1S0</accession>
<reference evidence="7" key="3">
    <citation type="submission" date="2015-06" db="UniProtKB">
        <authorList>
            <consortium name="EnsemblMetazoa"/>
        </authorList>
    </citation>
    <scope>IDENTIFICATION</scope>
</reference>
<gene>
    <name evidence="6" type="ORF">CAPTEDRAFT_97266</name>
</gene>
<dbReference type="CDD" id="cd05509">
    <property type="entry name" value="Bromo_gcn5_like"/>
    <property type="match status" value="1"/>
</dbReference>
<evidence type="ECO:0000256" key="1">
    <source>
        <dbReference type="ARBA" id="ARBA00022679"/>
    </source>
</evidence>
<dbReference type="SUPFAM" id="SSF47370">
    <property type="entry name" value="Bromodomain"/>
    <property type="match status" value="1"/>
</dbReference>
<dbReference type="PANTHER" id="PTHR45750:SF3">
    <property type="entry name" value="HISTONE ACETYLTRANSFERASE"/>
    <property type="match status" value="1"/>
</dbReference>
<dbReference type="EnsemblMetazoa" id="CapteT97266">
    <property type="protein sequence ID" value="CapteP97266"/>
    <property type="gene ID" value="CapteG97266"/>
</dbReference>
<evidence type="ECO:0000256" key="3">
    <source>
        <dbReference type="ARBA" id="ARBA00023315"/>
    </source>
</evidence>
<proteinExistence type="predicted"/>
<feature type="domain" description="Bromo" evidence="5">
    <location>
        <begin position="35"/>
        <end position="105"/>
    </location>
</feature>
<keyword evidence="3" id="KW-0012">Acyltransferase</keyword>
<evidence type="ECO:0000313" key="8">
    <source>
        <dbReference type="Proteomes" id="UP000014760"/>
    </source>
</evidence>
<dbReference type="EMBL" id="AMQN01039662">
    <property type="status" value="NOT_ANNOTATED_CDS"/>
    <property type="molecule type" value="Genomic_DNA"/>
</dbReference>
<dbReference type="Pfam" id="PF00439">
    <property type="entry name" value="Bromodomain"/>
    <property type="match status" value="1"/>
</dbReference>
<dbReference type="HOGENOM" id="CLU_129458_1_1_1"/>
<dbReference type="AlphaFoldDB" id="R7V1S0"/>
<dbReference type="InterPro" id="IPR036427">
    <property type="entry name" value="Bromodomain-like_sf"/>
</dbReference>